<evidence type="ECO:0000313" key="5">
    <source>
        <dbReference type="Proteomes" id="UP000634136"/>
    </source>
</evidence>
<keyword evidence="1" id="KW-0433">Leucine-rich repeat</keyword>
<dbReference type="InterPro" id="IPR045344">
    <property type="entry name" value="C-JID"/>
</dbReference>
<feature type="domain" description="C-JID" evidence="3">
    <location>
        <begin position="19"/>
        <end position="157"/>
    </location>
</feature>
<organism evidence="4 5">
    <name type="scientific">Senna tora</name>
    <dbReference type="NCBI Taxonomy" id="362788"/>
    <lineage>
        <taxon>Eukaryota</taxon>
        <taxon>Viridiplantae</taxon>
        <taxon>Streptophyta</taxon>
        <taxon>Embryophyta</taxon>
        <taxon>Tracheophyta</taxon>
        <taxon>Spermatophyta</taxon>
        <taxon>Magnoliopsida</taxon>
        <taxon>eudicotyledons</taxon>
        <taxon>Gunneridae</taxon>
        <taxon>Pentapetalae</taxon>
        <taxon>rosids</taxon>
        <taxon>fabids</taxon>
        <taxon>Fabales</taxon>
        <taxon>Fabaceae</taxon>
        <taxon>Caesalpinioideae</taxon>
        <taxon>Cassia clade</taxon>
        <taxon>Senna</taxon>
    </lineage>
</organism>
<keyword evidence="2" id="KW-0677">Repeat</keyword>
<sequence>MEYTTFSLNNCERSIISYPETKIPEWFTIKSSTTEDSIIVKVASDLDYLLGFAFCFVIPQFSSEEMHRSHSTSLCYYGKDFCMEGPSGWHYSMTDLNLDKVFLWYDPLYCEYILEQLGRKRGKNMEGSSNIPELTFEFKFGDCLIKECGVRPIYASEYNDFLQQMNLKLKLRTKTRRYRDTDDEEQLTPSKKLKDSSIVEPVLEELATKSMAFQNIDELLIALPKLKLEALDSALPK</sequence>
<comment type="caution">
    <text evidence="4">The sequence shown here is derived from an EMBL/GenBank/DDBJ whole genome shotgun (WGS) entry which is preliminary data.</text>
</comment>
<evidence type="ECO:0000259" key="3">
    <source>
        <dbReference type="Pfam" id="PF20160"/>
    </source>
</evidence>
<dbReference type="AlphaFoldDB" id="A0A834XHU9"/>
<keyword evidence="5" id="KW-1185">Reference proteome</keyword>
<dbReference type="Proteomes" id="UP000634136">
    <property type="component" value="Unassembled WGS sequence"/>
</dbReference>
<evidence type="ECO:0000313" key="4">
    <source>
        <dbReference type="EMBL" id="KAF7843523.1"/>
    </source>
</evidence>
<proteinExistence type="predicted"/>
<dbReference type="Pfam" id="PF20160">
    <property type="entry name" value="C-JID"/>
    <property type="match status" value="1"/>
</dbReference>
<name>A0A834XHU9_9FABA</name>
<gene>
    <name evidence="4" type="ORF">G2W53_000428</name>
</gene>
<reference evidence="4" key="1">
    <citation type="submission" date="2020-09" db="EMBL/GenBank/DDBJ databases">
        <title>Genome-Enabled Discovery of Anthraquinone Biosynthesis in Senna tora.</title>
        <authorList>
            <person name="Kang S.-H."/>
            <person name="Pandey R.P."/>
            <person name="Lee C.-M."/>
            <person name="Sim J.-S."/>
            <person name="Jeong J.-T."/>
            <person name="Choi B.-S."/>
            <person name="Jung M."/>
            <person name="Ginzburg D."/>
            <person name="Zhao K."/>
            <person name="Won S.Y."/>
            <person name="Oh T.-J."/>
            <person name="Yu Y."/>
            <person name="Kim N.-H."/>
            <person name="Lee O.R."/>
            <person name="Lee T.-H."/>
            <person name="Bashyal P."/>
            <person name="Kim T.-S."/>
            <person name="Lee W.-H."/>
            <person name="Kawkins C."/>
            <person name="Kim C.-K."/>
            <person name="Kim J.S."/>
            <person name="Ahn B.O."/>
            <person name="Rhee S.Y."/>
            <person name="Sohng J.K."/>
        </authorList>
    </citation>
    <scope>NUCLEOTIDE SEQUENCE</scope>
    <source>
        <tissue evidence="4">Leaf</tissue>
    </source>
</reference>
<evidence type="ECO:0000256" key="2">
    <source>
        <dbReference type="ARBA" id="ARBA00022737"/>
    </source>
</evidence>
<protein>
    <submittedName>
        <fullName evidence="4">Disease resistance protein RML1A-like</fullName>
    </submittedName>
</protein>
<dbReference type="EMBL" id="JAAIUW010000001">
    <property type="protein sequence ID" value="KAF7843523.1"/>
    <property type="molecule type" value="Genomic_DNA"/>
</dbReference>
<accession>A0A834XHU9</accession>
<evidence type="ECO:0000256" key="1">
    <source>
        <dbReference type="ARBA" id="ARBA00022614"/>
    </source>
</evidence>
<dbReference type="OrthoDB" id="1424312at2759"/>